<reference evidence="1" key="1">
    <citation type="submission" date="2022-06" db="EMBL/GenBank/DDBJ databases">
        <title>Alkalimarinus sp. nov., isolated from gut of a Alitta virens.</title>
        <authorList>
            <person name="Yang A.I."/>
            <person name="Shin N.-R."/>
        </authorList>
    </citation>
    <scope>NUCLEOTIDE SEQUENCE</scope>
    <source>
        <strain evidence="1">A2M4</strain>
    </source>
</reference>
<evidence type="ECO:0000313" key="2">
    <source>
        <dbReference type="Proteomes" id="UP001163739"/>
    </source>
</evidence>
<dbReference type="RefSeq" id="WP_265049111.1">
    <property type="nucleotide sequence ID" value="NZ_CP100390.1"/>
</dbReference>
<dbReference type="Proteomes" id="UP001163739">
    <property type="component" value="Chromosome"/>
</dbReference>
<protein>
    <submittedName>
        <fullName evidence="1">Uncharacterized protein</fullName>
    </submittedName>
</protein>
<keyword evidence="2" id="KW-1185">Reference proteome</keyword>
<evidence type="ECO:0000313" key="1">
    <source>
        <dbReference type="EMBL" id="UZE97636.1"/>
    </source>
</evidence>
<proteinExistence type="predicted"/>
<accession>A0ABY6N6C2</accession>
<name>A0ABY6N6C2_9ALTE</name>
<gene>
    <name evidence="1" type="ORF">NKI27_07845</name>
</gene>
<sequence>MINMAFNKKADEIRIQIQRYTTESLVNELLIKLHTKHENESKGYGMPWVLCLMLDWTLELTPQKNASPATDEDVYRILNKIWALQDNAMKLATSQNTYLTLRPFLLSQLMFQKDQIAHLFFMVRLFSIMCDKNSSSFFNDKFKEITGLELREYFVFAWYLNSVFINQSASYIPYSELIIKLYPAFSLEKISKLLKLVGATPDQLKNEIQLWRSQNPLKPAEYFTEPLTIKSPILLLPNGFSTPHTYVATIGISEFVIRELKSESFRNKFTKAYEEYIADLFNQFNYSVTREKDINIFYKEQYVTGKVIDFLDLNGGKTVLIDAKGVEPHQKILISDSPRIIKDKLKDSYIKAIEQASECAALLDIHGYPGIQKYEERYAVIVTHQDFYLGNASKLVGYLGDEYKDKITGVIKNKIPLGNIHFVCVEDLEGVLGLCDEKNTYLHHFLDFCSQQNRSPETQKFDVRQHIISYAQSIGSSYSSPVGSPRLLKDNNYLVSYLIGLMKESETYWRMGGEQKIKEFMHLHYAFKNKIFSV</sequence>
<dbReference type="EMBL" id="CP100390">
    <property type="protein sequence ID" value="UZE97636.1"/>
    <property type="molecule type" value="Genomic_DNA"/>
</dbReference>
<organism evidence="1 2">
    <name type="scientific">Alkalimarinus alittae</name>
    <dbReference type="NCBI Taxonomy" id="2961619"/>
    <lineage>
        <taxon>Bacteria</taxon>
        <taxon>Pseudomonadati</taxon>
        <taxon>Pseudomonadota</taxon>
        <taxon>Gammaproteobacteria</taxon>
        <taxon>Alteromonadales</taxon>
        <taxon>Alteromonadaceae</taxon>
        <taxon>Alkalimarinus</taxon>
    </lineage>
</organism>